<sequence>MGRTYMVLLKSSRLYFRPLTEQDIDEFVDLLIRNKQFWTIFEPKHPEPFYTREAQLEKLAEARQAQRLGKEYSWGIYHSDTNRLIGSVSIYSIRRLPFASAYIGYSLDEHHTKQGYGTEAVEAALRFAFREFGLHRVEAMVSPKNEASQKVLEKVGMFREGTLRKNLFINGVWEDHYLYSMLEEDF</sequence>
<dbReference type="SUPFAM" id="SSF55729">
    <property type="entry name" value="Acyl-CoA N-acyltransferases (Nat)"/>
    <property type="match status" value="1"/>
</dbReference>
<keyword evidence="2" id="KW-0012">Acyltransferase</keyword>
<dbReference type="EC" id="2.-.-.-" evidence="5"/>
<dbReference type="CDD" id="cd04301">
    <property type="entry name" value="NAT_SF"/>
    <property type="match status" value="1"/>
</dbReference>
<keyword evidence="1 5" id="KW-0808">Transferase</keyword>
<evidence type="ECO:0000259" key="4">
    <source>
        <dbReference type="PROSITE" id="PS51186"/>
    </source>
</evidence>
<dbReference type="GO" id="GO:0016740">
    <property type="term" value="F:transferase activity"/>
    <property type="evidence" value="ECO:0007669"/>
    <property type="project" value="UniProtKB-KW"/>
</dbReference>
<feature type="domain" description="N-acetyltransferase" evidence="4">
    <location>
        <begin position="14"/>
        <end position="179"/>
    </location>
</feature>
<organism evidence="5 6">
    <name type="scientific">Jeotgalibacillus haloalkalitolerans</name>
    <dbReference type="NCBI Taxonomy" id="3104292"/>
    <lineage>
        <taxon>Bacteria</taxon>
        <taxon>Bacillati</taxon>
        <taxon>Bacillota</taxon>
        <taxon>Bacilli</taxon>
        <taxon>Bacillales</taxon>
        <taxon>Caryophanaceae</taxon>
        <taxon>Jeotgalibacillus</taxon>
    </lineage>
</organism>
<dbReference type="InterPro" id="IPR051531">
    <property type="entry name" value="N-acetyltransferase"/>
</dbReference>
<evidence type="ECO:0000313" key="5">
    <source>
        <dbReference type="EMBL" id="MDZ5713422.1"/>
    </source>
</evidence>
<keyword evidence="6" id="KW-1185">Reference proteome</keyword>
<evidence type="ECO:0000256" key="2">
    <source>
        <dbReference type="ARBA" id="ARBA00023315"/>
    </source>
</evidence>
<evidence type="ECO:0000256" key="3">
    <source>
        <dbReference type="ARBA" id="ARBA00038502"/>
    </source>
</evidence>
<dbReference type="InterPro" id="IPR000182">
    <property type="entry name" value="GNAT_dom"/>
</dbReference>
<dbReference type="PANTHER" id="PTHR43792">
    <property type="entry name" value="GNAT FAMILY, PUTATIVE (AFU_ORTHOLOGUE AFUA_3G00765)-RELATED-RELATED"/>
    <property type="match status" value="1"/>
</dbReference>
<proteinExistence type="inferred from homology"/>
<comment type="similarity">
    <text evidence="3">Belongs to the acetyltransferase family. RimJ subfamily.</text>
</comment>
<dbReference type="InterPro" id="IPR016181">
    <property type="entry name" value="Acyl_CoA_acyltransferase"/>
</dbReference>
<comment type="caution">
    <text evidence="5">The sequence shown here is derived from an EMBL/GenBank/DDBJ whole genome shotgun (WGS) entry which is preliminary data.</text>
</comment>
<dbReference type="PANTHER" id="PTHR43792:SF8">
    <property type="entry name" value="[RIBOSOMAL PROTEIN US5]-ALANINE N-ACETYLTRANSFERASE"/>
    <property type="match status" value="1"/>
</dbReference>
<dbReference type="EMBL" id="JAXQNN010000006">
    <property type="protein sequence ID" value="MDZ5713422.1"/>
    <property type="molecule type" value="Genomic_DNA"/>
</dbReference>
<gene>
    <name evidence="5" type="ORF">UFB30_14400</name>
</gene>
<evidence type="ECO:0000256" key="1">
    <source>
        <dbReference type="ARBA" id="ARBA00022679"/>
    </source>
</evidence>
<dbReference type="Pfam" id="PF13302">
    <property type="entry name" value="Acetyltransf_3"/>
    <property type="match status" value="1"/>
</dbReference>
<dbReference type="Proteomes" id="UP001292084">
    <property type="component" value="Unassembled WGS sequence"/>
</dbReference>
<protein>
    <submittedName>
        <fullName evidence="5">GNAT family protein</fullName>
        <ecNumber evidence="5">2.-.-.-</ecNumber>
    </submittedName>
</protein>
<dbReference type="Gene3D" id="3.40.630.30">
    <property type="match status" value="1"/>
</dbReference>
<accession>A0ABU5KQA4</accession>
<evidence type="ECO:0000313" key="6">
    <source>
        <dbReference type="Proteomes" id="UP001292084"/>
    </source>
</evidence>
<name>A0ABU5KQA4_9BACL</name>
<reference evidence="5 6" key="1">
    <citation type="submission" date="2023-12" db="EMBL/GenBank/DDBJ databases">
        <title>Jeotgalibacillus haloalkaliphilus sp. nov., a novel salt-tolerant bacteria, isolated from the estuary of the Fenhe River into the Yellow River.</title>
        <authorList>
            <person name="Li Y."/>
        </authorList>
    </citation>
    <scope>NUCLEOTIDE SEQUENCE [LARGE SCALE GENOMIC DNA]</scope>
    <source>
        <strain evidence="5 6">HH7-29</strain>
    </source>
</reference>
<dbReference type="PROSITE" id="PS51186">
    <property type="entry name" value="GNAT"/>
    <property type="match status" value="1"/>
</dbReference>